<proteinExistence type="predicted"/>
<dbReference type="PANTHER" id="PTHR42815:SF2">
    <property type="entry name" value="FAD-BINDING, PUTATIVE (AFU_ORTHOLOGUE AFUA_6G07600)-RELATED"/>
    <property type="match status" value="1"/>
</dbReference>
<sequence>MTPEKLRRIYGDVSPHAAAKAISHFDKHCRQFIEHSTFLVLATSDGANLDVSPKGDPAGFVKIENEKTLLIPDRPGNNRIDGLLNILAHPKVAICFMIPSVTETLRVNGIAEISDNPNLCDEFKVNGRSPKTVLRVTAEEIFTHCGKAPMRAGLWRPETWPTDRPIPSLYEMIQDHSKIEVASTEQSYAERRYRETLY</sequence>
<dbReference type="Pfam" id="PF01243">
    <property type="entry name" value="PNPOx_N"/>
    <property type="match status" value="1"/>
</dbReference>
<dbReference type="Proteomes" id="UP000240418">
    <property type="component" value="Unassembled WGS sequence"/>
</dbReference>
<reference evidence="2 3" key="1">
    <citation type="submission" date="2018-03" db="EMBL/GenBank/DDBJ databases">
        <title>Genomic Encyclopedia of Archaeal and Bacterial Type Strains, Phase II (KMG-II): from individual species to whole genera.</title>
        <authorList>
            <person name="Goeker M."/>
        </authorList>
    </citation>
    <scope>NUCLEOTIDE SEQUENCE [LARGE SCALE GENOMIC DNA]</scope>
    <source>
        <strain evidence="2 3">DSM 100673</strain>
    </source>
</reference>
<dbReference type="EMBL" id="PYGJ01000001">
    <property type="protein sequence ID" value="PSL22142.1"/>
    <property type="molecule type" value="Genomic_DNA"/>
</dbReference>
<name>A0A2P8FK98_9RHOB</name>
<protein>
    <recommendedName>
        <fullName evidence="1">Pyridoxamine 5'-phosphate oxidase N-terminal domain-containing protein</fullName>
    </recommendedName>
</protein>
<organism evidence="2 3">
    <name type="scientific">Shimia abyssi</name>
    <dbReference type="NCBI Taxonomy" id="1662395"/>
    <lineage>
        <taxon>Bacteria</taxon>
        <taxon>Pseudomonadati</taxon>
        <taxon>Pseudomonadota</taxon>
        <taxon>Alphaproteobacteria</taxon>
        <taxon>Rhodobacterales</taxon>
        <taxon>Roseobacteraceae</taxon>
    </lineage>
</organism>
<dbReference type="NCBIfam" id="TIGR04025">
    <property type="entry name" value="PPOX_FMN_DR2398"/>
    <property type="match status" value="1"/>
</dbReference>
<keyword evidence="3" id="KW-1185">Reference proteome</keyword>
<evidence type="ECO:0000313" key="2">
    <source>
        <dbReference type="EMBL" id="PSL22142.1"/>
    </source>
</evidence>
<dbReference type="SUPFAM" id="SSF50475">
    <property type="entry name" value="FMN-binding split barrel"/>
    <property type="match status" value="1"/>
</dbReference>
<dbReference type="InterPro" id="IPR012349">
    <property type="entry name" value="Split_barrel_FMN-bd"/>
</dbReference>
<comment type="caution">
    <text evidence="2">The sequence shown here is derived from an EMBL/GenBank/DDBJ whole genome shotgun (WGS) entry which is preliminary data.</text>
</comment>
<dbReference type="PANTHER" id="PTHR42815">
    <property type="entry name" value="FAD-BINDING, PUTATIVE (AFU_ORTHOLOGUE AFUA_6G07600)-RELATED"/>
    <property type="match status" value="1"/>
</dbReference>
<dbReference type="OrthoDB" id="9790331at2"/>
<dbReference type="InterPro" id="IPR011576">
    <property type="entry name" value="Pyridox_Oxase_N"/>
</dbReference>
<evidence type="ECO:0000313" key="3">
    <source>
        <dbReference type="Proteomes" id="UP000240418"/>
    </source>
</evidence>
<gene>
    <name evidence="2" type="ORF">CLV88_101567</name>
</gene>
<dbReference type="AlphaFoldDB" id="A0A2P8FK98"/>
<accession>A0A2P8FK98</accession>
<dbReference type="Gene3D" id="2.30.110.10">
    <property type="entry name" value="Electron Transport, Fmn-binding Protein, Chain A"/>
    <property type="match status" value="1"/>
</dbReference>
<feature type="domain" description="Pyridoxamine 5'-phosphate oxidase N-terminal" evidence="1">
    <location>
        <begin position="25"/>
        <end position="145"/>
    </location>
</feature>
<dbReference type="InterPro" id="IPR024029">
    <property type="entry name" value="Pyridox_Oxase_FMN-dep"/>
</dbReference>
<evidence type="ECO:0000259" key="1">
    <source>
        <dbReference type="Pfam" id="PF01243"/>
    </source>
</evidence>